<dbReference type="InterPro" id="IPR024002">
    <property type="entry name" value="For/NO2_transpt_CS"/>
</dbReference>
<feature type="transmembrane region" description="Helical" evidence="6">
    <location>
        <begin position="172"/>
        <end position="191"/>
    </location>
</feature>
<dbReference type="EMBL" id="CYZR01000002">
    <property type="protein sequence ID" value="CUN64904.1"/>
    <property type="molecule type" value="Genomic_DNA"/>
</dbReference>
<dbReference type="Pfam" id="PF01226">
    <property type="entry name" value="Form_Nir_trans"/>
    <property type="match status" value="1"/>
</dbReference>
<feature type="transmembrane region" description="Helical" evidence="6">
    <location>
        <begin position="41"/>
        <end position="63"/>
    </location>
</feature>
<keyword evidence="4 6" id="KW-0472">Membrane</keyword>
<comment type="subcellular location">
    <subcellularLocation>
        <location evidence="1">Membrane</location>
        <topology evidence="1">Multi-pass membrane protein</topology>
    </subcellularLocation>
</comment>
<dbReference type="RefSeq" id="WP_148524067.1">
    <property type="nucleotide sequence ID" value="NZ_CABIXL010000002.1"/>
</dbReference>
<dbReference type="PANTHER" id="PTHR30520:SF8">
    <property type="entry name" value="NITRITE TRANSPORTER NIRC"/>
    <property type="match status" value="1"/>
</dbReference>
<feature type="transmembrane region" description="Helical" evidence="6">
    <location>
        <begin position="243"/>
        <end position="268"/>
    </location>
</feature>
<keyword evidence="2 6" id="KW-0812">Transmembrane</keyword>
<accession>A0ABM9UNG6</accession>
<evidence type="ECO:0000313" key="7">
    <source>
        <dbReference type="EMBL" id="CUN64904.1"/>
    </source>
</evidence>
<evidence type="ECO:0000256" key="6">
    <source>
        <dbReference type="SAM" id="Phobius"/>
    </source>
</evidence>
<protein>
    <submittedName>
        <fullName evidence="7">Probable nitrite transporter</fullName>
    </submittedName>
</protein>
<feature type="transmembrane region" description="Helical" evidence="6">
    <location>
        <begin position="203"/>
        <end position="231"/>
    </location>
</feature>
<feature type="transmembrane region" description="Helical" evidence="6">
    <location>
        <begin position="83"/>
        <end position="112"/>
    </location>
</feature>
<dbReference type="InterPro" id="IPR023271">
    <property type="entry name" value="Aquaporin-like"/>
</dbReference>
<keyword evidence="8" id="KW-1185">Reference proteome</keyword>
<organism evidence="7 8">
    <name type="scientific">Sarcina ventriculi</name>
    <name type="common">Clostridium ventriculi</name>
    <dbReference type="NCBI Taxonomy" id="1267"/>
    <lineage>
        <taxon>Bacteria</taxon>
        <taxon>Bacillati</taxon>
        <taxon>Bacillota</taxon>
        <taxon>Clostridia</taxon>
        <taxon>Eubacteriales</taxon>
        <taxon>Clostridiaceae</taxon>
        <taxon>Sarcina</taxon>
    </lineage>
</organism>
<comment type="caution">
    <text evidence="7">The sequence shown here is derived from an EMBL/GenBank/DDBJ whole genome shotgun (WGS) entry which is preliminary data.</text>
</comment>
<comment type="similarity">
    <text evidence="5">Belongs to the FNT transporter (TC 1.A.16) family.</text>
</comment>
<dbReference type="Proteomes" id="UP000095488">
    <property type="component" value="Unassembled WGS sequence"/>
</dbReference>
<dbReference type="InterPro" id="IPR000292">
    <property type="entry name" value="For/NO2_transpt"/>
</dbReference>
<keyword evidence="3 6" id="KW-1133">Transmembrane helix</keyword>
<evidence type="ECO:0000256" key="4">
    <source>
        <dbReference type="ARBA" id="ARBA00023136"/>
    </source>
</evidence>
<evidence type="ECO:0000256" key="1">
    <source>
        <dbReference type="ARBA" id="ARBA00004141"/>
    </source>
</evidence>
<dbReference type="PANTHER" id="PTHR30520">
    <property type="entry name" value="FORMATE TRANSPORTER-RELATED"/>
    <property type="match status" value="1"/>
</dbReference>
<gene>
    <name evidence="7" type="primary">nirC</name>
    <name evidence="7" type="ORF">ERS852473_00742</name>
</gene>
<evidence type="ECO:0000256" key="2">
    <source>
        <dbReference type="ARBA" id="ARBA00022692"/>
    </source>
</evidence>
<evidence type="ECO:0000313" key="8">
    <source>
        <dbReference type="Proteomes" id="UP000095488"/>
    </source>
</evidence>
<reference evidence="7 8" key="1">
    <citation type="submission" date="2015-09" db="EMBL/GenBank/DDBJ databases">
        <authorList>
            <consortium name="Pathogen Informatics"/>
        </authorList>
    </citation>
    <scope>NUCLEOTIDE SEQUENCE [LARGE SCALE GENOMIC DNA]</scope>
    <source>
        <strain evidence="7 8">2789STDY5834858</strain>
    </source>
</reference>
<evidence type="ECO:0000256" key="3">
    <source>
        <dbReference type="ARBA" id="ARBA00022989"/>
    </source>
</evidence>
<feature type="transmembrane region" description="Helical" evidence="6">
    <location>
        <begin position="124"/>
        <end position="145"/>
    </location>
</feature>
<dbReference type="Gene3D" id="1.20.1080.10">
    <property type="entry name" value="Glycerol uptake facilitator protein"/>
    <property type="match status" value="1"/>
</dbReference>
<dbReference type="PROSITE" id="PS01006">
    <property type="entry name" value="FORMATE_NITRITE_TP_2"/>
    <property type="match status" value="1"/>
</dbReference>
<evidence type="ECO:0000256" key="5">
    <source>
        <dbReference type="ARBA" id="ARBA00049660"/>
    </source>
</evidence>
<sequence>MLNRSLEKNVLPKDEIDIFSEEMDAVCLSSKKKVKIFNNGIMKYLMIAALGGFFVGLAVMLLYTVGGIVDHSGSGVTKIIMGISFGCALSFVIMAGVDLFTSNSLVMLIGALYKKVTWLDFFKILLVSWIGNLFGSIIGGIIYAYSHAGTSYVQEFMINMAQSKIDTPMFDLILKGMLCNVLVCLAAWFSYKLKSESGKLIMIFWCLFTFITAGFEHSIANMTLFSIAYFLPNTTVTLGGAFYNIFFVSLGNFIGGTLLVGFPLYYIAKNK</sequence>
<name>A0ABM9UNG6_SARVE</name>
<proteinExistence type="inferred from homology"/>